<dbReference type="EMBL" id="AVPG01000021">
    <property type="protein sequence ID" value="KGX85577.1"/>
    <property type="molecule type" value="Genomic_DNA"/>
</dbReference>
<dbReference type="InterPro" id="IPR056079">
    <property type="entry name" value="DUF7662"/>
</dbReference>
<protein>
    <recommendedName>
        <fullName evidence="1">DUF7662 domain-containing protein</fullName>
    </recommendedName>
</protein>
<keyword evidence="3" id="KW-1185">Reference proteome</keyword>
<comment type="caution">
    <text evidence="2">The sequence shown here is derived from an EMBL/GenBank/DDBJ whole genome shotgun (WGS) entry which is preliminary data.</text>
</comment>
<dbReference type="RefSeq" id="WP_052127302.1">
    <property type="nucleotide sequence ID" value="NZ_AVPG01000021.1"/>
</dbReference>
<dbReference type="STRING" id="1385512.N784_08695"/>
<evidence type="ECO:0000259" key="1">
    <source>
        <dbReference type="Pfam" id="PF24698"/>
    </source>
</evidence>
<dbReference type="OrthoDB" id="1551455at2"/>
<accession>A0A0A5HPN8</accession>
<dbReference type="Pfam" id="PF24698">
    <property type="entry name" value="DUF7662"/>
    <property type="match status" value="1"/>
</dbReference>
<feature type="domain" description="DUF7662" evidence="1">
    <location>
        <begin position="172"/>
        <end position="244"/>
    </location>
</feature>
<dbReference type="AlphaFoldDB" id="A0A0A5HPN8"/>
<proteinExistence type="predicted"/>
<sequence>MGYQLERIPFELITTLEPLKNEQGRVIEYIPTITEDKKITKAVHPYRQGPYCTFTIPPNERSGVYALVINDRISYIADTMNLSRDINEGFGSIPKDAYLSDTHEINAKLLQEFYQGASVQLLFHETYHTPLLTHFLQKRFKPSWNCPHELDWYDNIHSNISFPSHTTGKYGRIFDYLNRIDTAYEWLTFTEIEAILQQPLPHSAYILSSWWGNNVQHTQAKSWIRAHYRVKKCILGRYVLFEKKSN</sequence>
<evidence type="ECO:0000313" key="2">
    <source>
        <dbReference type="EMBL" id="KGX85577.1"/>
    </source>
</evidence>
<dbReference type="Proteomes" id="UP000030401">
    <property type="component" value="Unassembled WGS sequence"/>
</dbReference>
<reference evidence="2 3" key="1">
    <citation type="submission" date="2013-08" db="EMBL/GenBank/DDBJ databases">
        <authorList>
            <person name="Huang J."/>
            <person name="Wang G."/>
        </authorList>
    </citation>
    <scope>NUCLEOTIDE SEQUENCE [LARGE SCALE GENOMIC DNA]</scope>
    <source>
        <strain evidence="2 3">JSM 072002</strain>
    </source>
</reference>
<name>A0A0A5HPN8_9BACI</name>
<gene>
    <name evidence="2" type="ORF">N784_08695</name>
</gene>
<organism evidence="2 3">
    <name type="scientific">Pontibacillus litoralis JSM 072002</name>
    <dbReference type="NCBI Taxonomy" id="1385512"/>
    <lineage>
        <taxon>Bacteria</taxon>
        <taxon>Bacillati</taxon>
        <taxon>Bacillota</taxon>
        <taxon>Bacilli</taxon>
        <taxon>Bacillales</taxon>
        <taxon>Bacillaceae</taxon>
        <taxon>Pontibacillus</taxon>
    </lineage>
</organism>
<dbReference type="eggNOG" id="COG2944">
    <property type="taxonomic scope" value="Bacteria"/>
</dbReference>
<evidence type="ECO:0000313" key="3">
    <source>
        <dbReference type="Proteomes" id="UP000030401"/>
    </source>
</evidence>